<comment type="caution">
    <text evidence="2">The sequence shown here is derived from an EMBL/GenBank/DDBJ whole genome shotgun (WGS) entry which is preliminary data.</text>
</comment>
<dbReference type="GO" id="GO:0032259">
    <property type="term" value="P:methylation"/>
    <property type="evidence" value="ECO:0007669"/>
    <property type="project" value="UniProtKB-KW"/>
</dbReference>
<dbReference type="GO" id="GO:0008171">
    <property type="term" value="F:O-methyltransferase activity"/>
    <property type="evidence" value="ECO:0007669"/>
    <property type="project" value="TreeGrafter"/>
</dbReference>
<dbReference type="AlphaFoldDB" id="A0A426QIQ8"/>
<dbReference type="InterPro" id="IPR006342">
    <property type="entry name" value="FkbM_mtfrase"/>
</dbReference>
<keyword evidence="3" id="KW-1185">Reference proteome</keyword>
<proteinExistence type="predicted"/>
<keyword evidence="2" id="KW-0489">Methyltransferase</keyword>
<accession>A0A426QIQ8</accession>
<dbReference type="PANTHER" id="PTHR36973:SF4">
    <property type="entry name" value="NODULATION PROTEIN"/>
    <property type="match status" value="1"/>
</dbReference>
<dbReference type="EMBL" id="QZMU01000001">
    <property type="protein sequence ID" value="RRQ21651.1"/>
    <property type="molecule type" value="Genomic_DNA"/>
</dbReference>
<reference evidence="2 3" key="1">
    <citation type="journal article" date="2010" name="Int. J. Syst. Evol. Microbiol.">
        <title>Thiohalobacter thiocyanaticus gen. nov., sp. nov., a moderately halophilic, sulfur-oxidizing gammaproteobacterium from hypersaline lakes, that utilizes thiocyanate.</title>
        <authorList>
            <person name="Sorokin D.Y."/>
            <person name="Kovaleva O.L."/>
            <person name="Tourova T.P."/>
            <person name="Muyzer G."/>
        </authorList>
    </citation>
    <scope>NUCLEOTIDE SEQUENCE [LARGE SCALE GENOMIC DNA]</scope>
    <source>
        <strain evidence="2 3">Hrh1</strain>
    </source>
</reference>
<evidence type="ECO:0000313" key="3">
    <source>
        <dbReference type="Proteomes" id="UP000287798"/>
    </source>
</evidence>
<dbReference type="InterPro" id="IPR053188">
    <property type="entry name" value="FkbM_Methyltransferase"/>
</dbReference>
<dbReference type="OrthoDB" id="4104638at2"/>
<dbReference type="NCBIfam" id="TIGR01444">
    <property type="entry name" value="fkbM_fam"/>
    <property type="match status" value="1"/>
</dbReference>
<dbReference type="InterPro" id="IPR029063">
    <property type="entry name" value="SAM-dependent_MTases_sf"/>
</dbReference>
<organism evidence="2 3">
    <name type="scientific">Thiohalobacter thiocyanaticus</name>
    <dbReference type="NCBI Taxonomy" id="585455"/>
    <lineage>
        <taxon>Bacteria</taxon>
        <taxon>Pseudomonadati</taxon>
        <taxon>Pseudomonadota</taxon>
        <taxon>Gammaproteobacteria</taxon>
        <taxon>Thiohalobacterales</taxon>
        <taxon>Thiohalobacteraceae</taxon>
        <taxon>Thiohalobacter</taxon>
    </lineage>
</organism>
<evidence type="ECO:0000313" key="2">
    <source>
        <dbReference type="EMBL" id="RRQ21651.1"/>
    </source>
</evidence>
<name>A0A426QIQ8_9GAMM</name>
<keyword evidence="2" id="KW-0808">Transferase</keyword>
<dbReference type="PANTHER" id="PTHR36973">
    <property type="entry name" value="SLL1456 PROTEIN-RELATED"/>
    <property type="match status" value="1"/>
</dbReference>
<feature type="domain" description="Methyltransferase FkbM" evidence="1">
    <location>
        <begin position="46"/>
        <end position="215"/>
    </location>
</feature>
<gene>
    <name evidence="2" type="ORF">D6C00_06615</name>
</gene>
<evidence type="ECO:0000259" key="1">
    <source>
        <dbReference type="Pfam" id="PF05050"/>
    </source>
</evidence>
<dbReference type="Proteomes" id="UP000287798">
    <property type="component" value="Unassembled WGS sequence"/>
</dbReference>
<dbReference type="Gene3D" id="3.40.50.150">
    <property type="entry name" value="Vaccinia Virus protein VP39"/>
    <property type="match status" value="1"/>
</dbReference>
<dbReference type="RefSeq" id="WP_125180993.1">
    <property type="nucleotide sequence ID" value="NZ_QZMU01000001.1"/>
</dbReference>
<dbReference type="Pfam" id="PF05050">
    <property type="entry name" value="Methyltransf_21"/>
    <property type="match status" value="1"/>
</dbReference>
<protein>
    <submittedName>
        <fullName evidence="2">FkbM family methyltransferase</fullName>
    </submittedName>
</protein>
<dbReference type="SUPFAM" id="SSF53335">
    <property type="entry name" value="S-adenosyl-L-methionine-dependent methyltransferases"/>
    <property type="match status" value="1"/>
</dbReference>
<sequence>MKKIKQLLHSVFRITGREFMPYTYENFYSLRRLKIIKKHNINLLLDIGAHNGLYGKELREDGYGGRMVSFEPLEKPYRELEERVKADPLWESEQIALGDTVGEEVINVSGHLTSSSILDISNAHVGACPSSKTVNTEKIKISTLDTIRDKYTRPDDKIYLKIDVQGYEKHVLNGAMQTLPDIRLLELELSLTEMYQNGPTMIEMLELMKNKGFRLVAIDPIFSDPVSGYLLQADGIFVNTNLVD</sequence>